<dbReference type="AlphaFoldDB" id="G5RR13"/>
<feature type="non-terminal residue" evidence="1">
    <location>
        <position position="1"/>
    </location>
</feature>
<proteinExistence type="predicted"/>
<accession>G5RR13</accession>
<name>G5RR13_SALET</name>
<dbReference type="GO" id="GO:0004803">
    <property type="term" value="F:transposase activity"/>
    <property type="evidence" value="ECO:0007669"/>
    <property type="project" value="InterPro"/>
</dbReference>
<comment type="caution">
    <text evidence="1">The sequence shown here is derived from an EMBL/GenBank/DDBJ whole genome shotgun (WGS) entry which is preliminary data.</text>
</comment>
<organism evidence="1 2">
    <name type="scientific">Salmonella enterica subsp. enterica serovar Urbana str. R8-2977</name>
    <dbReference type="NCBI Taxonomy" id="913084"/>
    <lineage>
        <taxon>Bacteria</taxon>
        <taxon>Pseudomonadati</taxon>
        <taxon>Pseudomonadota</taxon>
        <taxon>Gammaproteobacteria</taxon>
        <taxon>Enterobacterales</taxon>
        <taxon>Enterobacteriaceae</taxon>
        <taxon>Salmonella</taxon>
    </lineage>
</organism>
<dbReference type="Proteomes" id="UP000004776">
    <property type="component" value="Unassembled WGS sequence"/>
</dbReference>
<protein>
    <submittedName>
        <fullName evidence="1">Transposase IS3/IS911</fullName>
    </submittedName>
</protein>
<dbReference type="EMBL" id="AFCW01000222">
    <property type="protein sequence ID" value="EHD06878.1"/>
    <property type="molecule type" value="Genomic_DNA"/>
</dbReference>
<sequence>SAESGRTVKDVYREAGISEATRDNWKSGYGGMEASDIKS</sequence>
<dbReference type="GO" id="GO:0003677">
    <property type="term" value="F:DNA binding"/>
    <property type="evidence" value="ECO:0007669"/>
    <property type="project" value="InterPro"/>
</dbReference>
<dbReference type="Pfam" id="PF01527">
    <property type="entry name" value="HTH_Tnp_1"/>
    <property type="match status" value="1"/>
</dbReference>
<dbReference type="GO" id="GO:0006313">
    <property type="term" value="P:DNA transposition"/>
    <property type="evidence" value="ECO:0007669"/>
    <property type="project" value="InterPro"/>
</dbReference>
<evidence type="ECO:0000313" key="2">
    <source>
        <dbReference type="Proteomes" id="UP000004776"/>
    </source>
</evidence>
<dbReference type="InterPro" id="IPR002514">
    <property type="entry name" value="Transposase_8"/>
</dbReference>
<reference evidence="1 2" key="1">
    <citation type="journal article" date="2011" name="BMC Genomics">
        <title>Genome sequencing reveals diversification of virulence factor content and possible host adaptation in distinct subpopulations of Salmonella enterica.</title>
        <authorList>
            <person name="den Bakker H.C."/>
            <person name="Moreno Switt A.I."/>
            <person name="Govoni G."/>
            <person name="Cummings C.A."/>
            <person name="Ranieri M.L."/>
            <person name="Degoricija L."/>
            <person name="Hoelzer K."/>
            <person name="Rodriguez-Rivera L.D."/>
            <person name="Brown S."/>
            <person name="Bolchacova E."/>
            <person name="Furtado M.R."/>
            <person name="Wiedmann M."/>
        </authorList>
    </citation>
    <scope>NUCLEOTIDE SEQUENCE [LARGE SCALE GENOMIC DNA]</scope>
    <source>
        <strain evidence="1 2">R8-2977</strain>
    </source>
</reference>
<gene>
    <name evidence="1" type="ORF">LTSEURB_0522</name>
</gene>
<evidence type="ECO:0000313" key="1">
    <source>
        <dbReference type="EMBL" id="EHD06878.1"/>
    </source>
</evidence>